<evidence type="ECO:0000256" key="1">
    <source>
        <dbReference type="SAM" id="MobiDB-lite"/>
    </source>
</evidence>
<dbReference type="EMBL" id="MH271304">
    <property type="protein sequence ID" value="AWY05440.1"/>
    <property type="molecule type" value="Genomic_DNA"/>
</dbReference>
<sequence length="108" mass="11914">MATLHETTPNPSAADPTAALAGLTARLNANRLGKSMFREMDRDLLAMRAAADALTALLDSQRRVEALIAEHERREQHNESVPLNRLSDLQPEPRASEYRAALTGDDHE</sequence>
<dbReference type="RefSeq" id="YP_009802860.1">
    <property type="nucleotide sequence ID" value="NC_047988.1"/>
</dbReference>
<reference evidence="2 3" key="1">
    <citation type="submission" date="2018-04" db="EMBL/GenBank/DDBJ databases">
        <authorList>
            <person name="Harrington T."/>
            <person name="Washburn E."/>
            <person name="Bricker J."/>
            <person name="McKinney A."/>
            <person name="Betsko A.J."/>
            <person name="Garlena R.A."/>
            <person name="Russell D.A."/>
            <person name="Pope W.A."/>
            <person name="Jacobs-Sera D."/>
            <person name="Hatfull G.F."/>
        </authorList>
    </citation>
    <scope>NUCLEOTIDE SEQUENCE [LARGE SCALE GENOMIC DNA]</scope>
</reference>
<dbReference type="KEGG" id="vg:54993413"/>
<dbReference type="GeneID" id="54993413"/>
<evidence type="ECO:0000313" key="3">
    <source>
        <dbReference type="Proteomes" id="UP000251466"/>
    </source>
</evidence>
<gene>
    <name evidence="2" type="primary">90</name>
    <name evidence="2" type="ORF">SEA_METAMORPHOO_90</name>
</gene>
<protein>
    <submittedName>
        <fullName evidence="2">Uncharacterized protein</fullName>
    </submittedName>
</protein>
<feature type="region of interest" description="Disordered" evidence="1">
    <location>
        <begin position="72"/>
        <end position="108"/>
    </location>
</feature>
<dbReference type="Proteomes" id="UP000251466">
    <property type="component" value="Segment"/>
</dbReference>
<name>A0A2Z4Q661_9CAUD</name>
<keyword evidence="3" id="KW-1185">Reference proteome</keyword>
<accession>A0A2Z4Q661</accession>
<evidence type="ECO:0000313" key="2">
    <source>
        <dbReference type="EMBL" id="AWY05440.1"/>
    </source>
</evidence>
<proteinExistence type="predicted"/>
<organism evidence="2 3">
    <name type="scientific">Microbacterium phage Metamorphoo</name>
    <dbReference type="NCBI Taxonomy" id="2201437"/>
    <lineage>
        <taxon>Viruses</taxon>
        <taxon>Duplodnaviria</taxon>
        <taxon>Heunggongvirae</taxon>
        <taxon>Uroviricota</taxon>
        <taxon>Caudoviricetes</taxon>
        <taxon>Hodgkinviridae</taxon>
        <taxon>Metamorphoovirus</taxon>
        <taxon>Metamorphoovirus metamorphoo</taxon>
    </lineage>
</organism>